<dbReference type="GeneID" id="7017443"/>
<keyword evidence="1" id="KW-0812">Transmembrane</keyword>
<keyword evidence="1" id="KW-0472">Membrane</keyword>
<proteinExistence type="predicted"/>
<feature type="transmembrane region" description="Helical" evidence="1">
    <location>
        <begin position="12"/>
        <end position="33"/>
    </location>
</feature>
<feature type="transmembrane region" description="Helical" evidence="1">
    <location>
        <begin position="39"/>
        <end position="59"/>
    </location>
</feature>
<evidence type="ECO:0000256" key="1">
    <source>
        <dbReference type="SAM" id="Phobius"/>
    </source>
</evidence>
<dbReference type="eggNOG" id="arCOG05858">
    <property type="taxonomic scope" value="Archaea"/>
</dbReference>
<dbReference type="KEGG" id="ton:TON_1774"/>
<dbReference type="OrthoDB" id="86035at2157"/>
<dbReference type="HOGENOM" id="CLU_2420210_0_0_2"/>
<dbReference type="EMBL" id="CP000855">
    <property type="protein sequence ID" value="ACJ17264.1"/>
    <property type="molecule type" value="Genomic_DNA"/>
</dbReference>
<dbReference type="PATRIC" id="fig|523850.10.peg.1788"/>
<accession>B6YV36</accession>
<keyword evidence="3" id="KW-1185">Reference proteome</keyword>
<feature type="transmembrane region" description="Helical" evidence="1">
    <location>
        <begin position="66"/>
        <end position="89"/>
    </location>
</feature>
<evidence type="ECO:0000313" key="2">
    <source>
        <dbReference type="EMBL" id="ACJ17264.1"/>
    </source>
</evidence>
<name>B6YV36_THEON</name>
<dbReference type="STRING" id="523850.TON_1774"/>
<dbReference type="RefSeq" id="WP_012572736.1">
    <property type="nucleotide sequence ID" value="NC_011529.1"/>
</dbReference>
<sequence length="91" mass="10275">MNEDTKVLRDYLLFTVPHVTVLAGALLGVLLLLGVKLNVALGIFTIFYGFMLLILALVIREHFSKLLWYRLAVTFFVGLVLMGLLLLFYGE</sequence>
<dbReference type="Proteomes" id="UP000002727">
    <property type="component" value="Chromosome"/>
</dbReference>
<evidence type="ECO:0000313" key="3">
    <source>
        <dbReference type="Proteomes" id="UP000002727"/>
    </source>
</evidence>
<gene>
    <name evidence="2" type="ordered locus">TON_1774</name>
</gene>
<protein>
    <submittedName>
        <fullName evidence="2">Hypothetical membrane protein, conserved</fullName>
    </submittedName>
</protein>
<dbReference type="AlphaFoldDB" id="B6YV36"/>
<organism evidence="2 3">
    <name type="scientific">Thermococcus onnurineus (strain NA1)</name>
    <dbReference type="NCBI Taxonomy" id="523850"/>
    <lineage>
        <taxon>Archaea</taxon>
        <taxon>Methanobacteriati</taxon>
        <taxon>Methanobacteriota</taxon>
        <taxon>Thermococci</taxon>
        <taxon>Thermococcales</taxon>
        <taxon>Thermococcaceae</taxon>
        <taxon>Thermococcus</taxon>
    </lineage>
</organism>
<keyword evidence="1" id="KW-1133">Transmembrane helix</keyword>
<reference evidence="2 3" key="1">
    <citation type="journal article" date="2008" name="J. Bacteriol.">
        <title>The complete genome sequence of Thermococcus onnurineus NA1 reveals a mixed heterotrophic and carboxydotrophic metabolism.</title>
        <authorList>
            <person name="Lee H.S."/>
            <person name="Kang S.G."/>
            <person name="Bae S.S."/>
            <person name="Lim J.K."/>
            <person name="Cho Y."/>
            <person name="Kim Y.J."/>
            <person name="Jeon J.H."/>
            <person name="Cha S.S."/>
            <person name="Kwon K.K."/>
            <person name="Kim H.T."/>
            <person name="Park C.J."/>
            <person name="Lee H.W."/>
            <person name="Kim S.I."/>
            <person name="Chun J."/>
            <person name="Colwell R.R."/>
            <person name="Kim S.J."/>
            <person name="Lee J.H."/>
        </authorList>
    </citation>
    <scope>NUCLEOTIDE SEQUENCE [LARGE SCALE GENOMIC DNA]</scope>
    <source>
        <strain evidence="2 3">NA1</strain>
    </source>
</reference>